<evidence type="ECO:0000256" key="2">
    <source>
        <dbReference type="ARBA" id="ARBA00005272"/>
    </source>
</evidence>
<feature type="domain" description="FAD/NAD(P)-binding" evidence="6">
    <location>
        <begin position="4"/>
        <end position="283"/>
    </location>
</feature>
<dbReference type="Gene3D" id="3.50.50.100">
    <property type="match status" value="1"/>
</dbReference>
<dbReference type="PRINTS" id="PR00368">
    <property type="entry name" value="FADPNR"/>
</dbReference>
<dbReference type="PANTHER" id="PTHR42913:SF3">
    <property type="entry name" value="64 KDA MITOCHONDRIAL NADH DEHYDROGENASE (EUROFUNG)"/>
    <property type="match status" value="1"/>
</dbReference>
<proteinExistence type="inferred from homology"/>
<gene>
    <name evidence="7" type="ORF">CLV63_14025</name>
</gene>
<reference evidence="7 8" key="1">
    <citation type="submission" date="2018-03" db="EMBL/GenBank/DDBJ databases">
        <title>Genomic Encyclopedia of Archaeal and Bacterial Type Strains, Phase II (KMG-II): from individual species to whole genera.</title>
        <authorList>
            <person name="Goeker M."/>
        </authorList>
    </citation>
    <scope>NUCLEOTIDE SEQUENCE [LARGE SCALE GENOMIC DNA]</scope>
    <source>
        <strain evidence="7 8">DSM 45312</strain>
    </source>
</reference>
<evidence type="ECO:0000256" key="3">
    <source>
        <dbReference type="ARBA" id="ARBA00022630"/>
    </source>
</evidence>
<comment type="caution">
    <text evidence="7">The sequence shown here is derived from an EMBL/GenBank/DDBJ whole genome shotgun (WGS) entry which is preliminary data.</text>
</comment>
<protein>
    <submittedName>
        <fullName evidence="7">NADH dehydrogenase FAD-containing subunit</fullName>
    </submittedName>
</protein>
<name>A0A2P8CEZ7_9ACTN</name>
<sequence>MTHQVLVIGGGYAGLMAATRVARRTRGADVQVTLVNRIDRFVERVRLHQAGSGGPTPRWLLRDVLAGTGVRTVVAEVTGVDPERRTVHARAGGEPADLAYDTLVYAPGSGADRGAVPGAAEYAHTLAEVTGADGLAARVPALAAAGGTLAVVGGGLTGIEAATELAEAHPGLAVRMVTGGGLGAGLSERGRAHVRRVLGRLGVRLSEHARVAAVTEEGLVLDDGTPIAADAVVWNAGFTVPAMARDAGLDVDARGRVIVDATQRSVSHPDVYAVGDAARALGRVGGELRMACATGLPMGAKAADAIAARIAGRVPRPLAFRYYIQCISLGRRDGLIQFVHADDAPTPVVLTGRLGALVKEAVVRGASIAARAPYLRRGRRTAPEPAARAAAGR</sequence>
<accession>A0A2P8CEZ7</accession>
<evidence type="ECO:0000313" key="7">
    <source>
        <dbReference type="EMBL" id="PSK83573.1"/>
    </source>
</evidence>
<dbReference type="GO" id="GO:0019646">
    <property type="term" value="P:aerobic electron transport chain"/>
    <property type="evidence" value="ECO:0007669"/>
    <property type="project" value="TreeGrafter"/>
</dbReference>
<dbReference type="RefSeq" id="WP_211301580.1">
    <property type="nucleotide sequence ID" value="NZ_PYGA01000040.1"/>
</dbReference>
<keyword evidence="5" id="KW-0560">Oxidoreductase</keyword>
<evidence type="ECO:0000256" key="5">
    <source>
        <dbReference type="ARBA" id="ARBA00023002"/>
    </source>
</evidence>
<keyword evidence="8" id="KW-1185">Reference proteome</keyword>
<dbReference type="GO" id="GO:0003955">
    <property type="term" value="F:NAD(P)H dehydrogenase (quinone) activity"/>
    <property type="evidence" value="ECO:0007669"/>
    <property type="project" value="TreeGrafter"/>
</dbReference>
<keyword evidence="3" id="KW-0285">Flavoprotein</keyword>
<dbReference type="InterPro" id="IPR036188">
    <property type="entry name" value="FAD/NAD-bd_sf"/>
</dbReference>
<evidence type="ECO:0000256" key="1">
    <source>
        <dbReference type="ARBA" id="ARBA00001974"/>
    </source>
</evidence>
<dbReference type="PANTHER" id="PTHR42913">
    <property type="entry name" value="APOPTOSIS-INDUCING FACTOR 1"/>
    <property type="match status" value="1"/>
</dbReference>
<dbReference type="PRINTS" id="PR00469">
    <property type="entry name" value="PNDRDTASEII"/>
</dbReference>
<evidence type="ECO:0000256" key="4">
    <source>
        <dbReference type="ARBA" id="ARBA00022827"/>
    </source>
</evidence>
<comment type="cofactor">
    <cofactor evidence="1">
        <name>FAD</name>
        <dbReference type="ChEBI" id="CHEBI:57692"/>
    </cofactor>
</comment>
<dbReference type="Proteomes" id="UP000240542">
    <property type="component" value="Unassembled WGS sequence"/>
</dbReference>
<dbReference type="SUPFAM" id="SSF51905">
    <property type="entry name" value="FAD/NAD(P)-binding domain"/>
    <property type="match status" value="1"/>
</dbReference>
<evidence type="ECO:0000259" key="6">
    <source>
        <dbReference type="Pfam" id="PF07992"/>
    </source>
</evidence>
<dbReference type="InterPro" id="IPR051169">
    <property type="entry name" value="NADH-Q_oxidoreductase"/>
</dbReference>
<keyword evidence="4" id="KW-0274">FAD</keyword>
<dbReference type="Pfam" id="PF07992">
    <property type="entry name" value="Pyr_redox_2"/>
    <property type="match status" value="1"/>
</dbReference>
<dbReference type="InterPro" id="IPR023753">
    <property type="entry name" value="FAD/NAD-binding_dom"/>
</dbReference>
<dbReference type="EMBL" id="PYGA01000040">
    <property type="protein sequence ID" value="PSK83573.1"/>
    <property type="molecule type" value="Genomic_DNA"/>
</dbReference>
<dbReference type="AlphaFoldDB" id="A0A2P8CEZ7"/>
<evidence type="ECO:0000313" key="8">
    <source>
        <dbReference type="Proteomes" id="UP000240542"/>
    </source>
</evidence>
<comment type="similarity">
    <text evidence="2">Belongs to the NADH dehydrogenase family.</text>
</comment>
<organism evidence="7 8">
    <name type="scientific">Murinocardiopsis flavida</name>
    <dbReference type="NCBI Taxonomy" id="645275"/>
    <lineage>
        <taxon>Bacteria</taxon>
        <taxon>Bacillati</taxon>
        <taxon>Actinomycetota</taxon>
        <taxon>Actinomycetes</taxon>
        <taxon>Streptosporangiales</taxon>
        <taxon>Nocardiopsidaceae</taxon>
        <taxon>Murinocardiopsis</taxon>
    </lineage>
</organism>